<dbReference type="EMBL" id="JAINVV010000003">
    <property type="protein sequence ID" value="MBY8821608.1"/>
    <property type="molecule type" value="Genomic_DNA"/>
</dbReference>
<dbReference type="Proteomes" id="UP000706039">
    <property type="component" value="Unassembled WGS sequence"/>
</dbReference>
<accession>A0ABS7PK24</accession>
<name>A0ABS7PK24_9SPHN</name>
<dbReference type="Gene3D" id="2.40.50.230">
    <property type="entry name" value="Gp5 N-terminal domain"/>
    <property type="match status" value="1"/>
</dbReference>
<dbReference type="InterPro" id="IPR037026">
    <property type="entry name" value="Vgr_OB-fold_dom_sf"/>
</dbReference>
<evidence type="ECO:0000313" key="2">
    <source>
        <dbReference type="EMBL" id="MBY8821608.1"/>
    </source>
</evidence>
<proteinExistence type="predicted"/>
<comment type="caution">
    <text evidence="2">The sequence shown here is derived from an EMBL/GenBank/DDBJ whole genome shotgun (WGS) entry which is preliminary data.</text>
</comment>
<dbReference type="Pfam" id="PF04717">
    <property type="entry name" value="Phage_base_V"/>
    <property type="match status" value="1"/>
</dbReference>
<evidence type="ECO:0000313" key="3">
    <source>
        <dbReference type="Proteomes" id="UP000706039"/>
    </source>
</evidence>
<sequence>MNDQTKRHFGKFRGVAVDVADPLALGRVRVQVPDIGGAEILGWAMPCAPVAGPHAGMIALPPVGASVWVEFERGDPDYPIWVGGFWSSPADMPATGISSADFSLAVVTPQGATFLIGDAPGPAGGIALRSGGASLIVNETGIHIQNGKGASITLVGPVVSVNNGALEVI</sequence>
<evidence type="ECO:0000259" key="1">
    <source>
        <dbReference type="Pfam" id="PF04717"/>
    </source>
</evidence>
<gene>
    <name evidence="2" type="ORF">K7G82_04845</name>
</gene>
<keyword evidence="3" id="KW-1185">Reference proteome</keyword>
<dbReference type="InterPro" id="IPR006531">
    <property type="entry name" value="Gp5/Vgr_OB"/>
</dbReference>
<dbReference type="SUPFAM" id="SSF69255">
    <property type="entry name" value="gp5 N-terminal domain-like"/>
    <property type="match status" value="1"/>
</dbReference>
<dbReference type="RefSeq" id="WP_222988712.1">
    <property type="nucleotide sequence ID" value="NZ_JAINVV010000003.1"/>
</dbReference>
<organism evidence="2 3">
    <name type="scientific">Sphingomonas colocasiae</name>
    <dbReference type="NCBI Taxonomy" id="1848973"/>
    <lineage>
        <taxon>Bacteria</taxon>
        <taxon>Pseudomonadati</taxon>
        <taxon>Pseudomonadota</taxon>
        <taxon>Alphaproteobacteria</taxon>
        <taxon>Sphingomonadales</taxon>
        <taxon>Sphingomonadaceae</taxon>
        <taxon>Sphingomonas</taxon>
    </lineage>
</organism>
<protein>
    <submittedName>
        <fullName evidence="2">Phage baseplate assembly protein V</fullName>
    </submittedName>
</protein>
<feature type="domain" description="Gp5/Type VI secretion system Vgr protein OB-fold" evidence="1">
    <location>
        <begin position="13"/>
        <end position="86"/>
    </location>
</feature>
<reference evidence="2 3" key="1">
    <citation type="submission" date="2021-08" db="EMBL/GenBank/DDBJ databases">
        <authorList>
            <person name="Tuo L."/>
        </authorList>
    </citation>
    <scope>NUCLEOTIDE SEQUENCE [LARGE SCALE GENOMIC DNA]</scope>
    <source>
        <strain evidence="2 3">JCM 31229</strain>
    </source>
</reference>